<dbReference type="AlphaFoldDB" id="A0A7W1XD96"/>
<dbReference type="InterPro" id="IPR010982">
    <property type="entry name" value="Lambda_DNA-bd_dom_sf"/>
</dbReference>
<dbReference type="PANTHER" id="PTHR46558">
    <property type="entry name" value="TRACRIPTIONAL REGULATORY PROTEIN-RELATED-RELATED"/>
    <property type="match status" value="1"/>
</dbReference>
<evidence type="ECO:0000313" key="4">
    <source>
        <dbReference type="Proteomes" id="UP000530514"/>
    </source>
</evidence>
<dbReference type="Proteomes" id="UP000530514">
    <property type="component" value="Unassembled WGS sequence"/>
</dbReference>
<dbReference type="CDD" id="cd00093">
    <property type="entry name" value="HTH_XRE"/>
    <property type="match status" value="1"/>
</dbReference>
<dbReference type="SUPFAM" id="SSF47413">
    <property type="entry name" value="lambda repressor-like DNA-binding domains"/>
    <property type="match status" value="1"/>
</dbReference>
<evidence type="ECO:0000256" key="1">
    <source>
        <dbReference type="ARBA" id="ARBA00023125"/>
    </source>
</evidence>
<proteinExistence type="predicted"/>
<gene>
    <name evidence="3" type="ORF">H1164_16735</name>
</gene>
<dbReference type="SMART" id="SM00530">
    <property type="entry name" value="HTH_XRE"/>
    <property type="match status" value="1"/>
</dbReference>
<dbReference type="Pfam" id="PF01381">
    <property type="entry name" value="HTH_3"/>
    <property type="match status" value="1"/>
</dbReference>
<evidence type="ECO:0000313" key="3">
    <source>
        <dbReference type="EMBL" id="MBA4544481.1"/>
    </source>
</evidence>
<sequence length="76" mass="9159">MRKRLKEERKKRKLTQKELAKRLGISEVWVKKIENGVSDPGRNLMFKFEKFFGLSHRELFPDLFEQIDDTFCIKIS</sequence>
<accession>A0A7W1XD96</accession>
<dbReference type="EMBL" id="JACEIP010000042">
    <property type="protein sequence ID" value="MBA4544481.1"/>
    <property type="molecule type" value="Genomic_DNA"/>
</dbReference>
<dbReference type="InterPro" id="IPR001387">
    <property type="entry name" value="Cro/C1-type_HTH"/>
</dbReference>
<dbReference type="Gene3D" id="1.10.260.40">
    <property type="entry name" value="lambda repressor-like DNA-binding domains"/>
    <property type="match status" value="1"/>
</dbReference>
<feature type="domain" description="HTH cro/C1-type" evidence="2">
    <location>
        <begin position="5"/>
        <end position="59"/>
    </location>
</feature>
<protein>
    <submittedName>
        <fullName evidence="3">Helix-turn-helix transcriptional regulator</fullName>
    </submittedName>
</protein>
<keyword evidence="1" id="KW-0238">DNA-binding</keyword>
<evidence type="ECO:0000259" key="2">
    <source>
        <dbReference type="PROSITE" id="PS50943"/>
    </source>
</evidence>
<organism evidence="3 4">
    <name type="scientific">Thermoactinomyces daqus</name>
    <dbReference type="NCBI Taxonomy" id="1329516"/>
    <lineage>
        <taxon>Bacteria</taxon>
        <taxon>Bacillati</taxon>
        <taxon>Bacillota</taxon>
        <taxon>Bacilli</taxon>
        <taxon>Bacillales</taxon>
        <taxon>Thermoactinomycetaceae</taxon>
        <taxon>Thermoactinomyces</taxon>
    </lineage>
</organism>
<comment type="caution">
    <text evidence="3">The sequence shown here is derived from an EMBL/GenBank/DDBJ whole genome shotgun (WGS) entry which is preliminary data.</text>
</comment>
<dbReference type="PROSITE" id="PS50943">
    <property type="entry name" value="HTH_CROC1"/>
    <property type="match status" value="1"/>
</dbReference>
<dbReference type="OrthoDB" id="6386941at2"/>
<dbReference type="RefSeq" id="WP_033099396.1">
    <property type="nucleotide sequence ID" value="NZ_JACEIP010000042.1"/>
</dbReference>
<reference evidence="3 4" key="1">
    <citation type="submission" date="2020-07" db="EMBL/GenBank/DDBJ databases">
        <authorList>
            <person name="Feng H."/>
        </authorList>
    </citation>
    <scope>NUCLEOTIDE SEQUENCE [LARGE SCALE GENOMIC DNA]</scope>
    <source>
        <strain evidence="4">s-11</strain>
    </source>
</reference>
<dbReference type="PANTHER" id="PTHR46558:SF4">
    <property type="entry name" value="DNA-BIDING PHAGE PROTEIN"/>
    <property type="match status" value="1"/>
</dbReference>
<dbReference type="GO" id="GO:0003677">
    <property type="term" value="F:DNA binding"/>
    <property type="evidence" value="ECO:0007669"/>
    <property type="project" value="UniProtKB-KW"/>
</dbReference>
<name>A0A7W1XD96_9BACL</name>
<keyword evidence="4" id="KW-1185">Reference proteome</keyword>